<organism evidence="9 10">
    <name type="scientific">Candidatus Lumbricidiphila eiseniae</name>
    <dbReference type="NCBI Taxonomy" id="1969409"/>
    <lineage>
        <taxon>Bacteria</taxon>
        <taxon>Bacillati</taxon>
        <taxon>Actinomycetota</taxon>
        <taxon>Actinomycetes</taxon>
        <taxon>Micrococcales</taxon>
        <taxon>Microbacteriaceae</taxon>
        <taxon>Candidatus Lumbricidiphila</taxon>
    </lineage>
</organism>
<dbReference type="SUPFAM" id="SSF161098">
    <property type="entry name" value="MetI-like"/>
    <property type="match status" value="1"/>
</dbReference>
<feature type="transmembrane region" description="Helical" evidence="7">
    <location>
        <begin position="197"/>
        <end position="220"/>
    </location>
</feature>
<evidence type="ECO:0000256" key="1">
    <source>
        <dbReference type="ARBA" id="ARBA00004651"/>
    </source>
</evidence>
<feature type="transmembrane region" description="Helical" evidence="7">
    <location>
        <begin position="21"/>
        <end position="48"/>
    </location>
</feature>
<evidence type="ECO:0000256" key="6">
    <source>
        <dbReference type="ARBA" id="ARBA00023136"/>
    </source>
</evidence>
<keyword evidence="6 7" id="KW-0472">Membrane</keyword>
<dbReference type="Pfam" id="PF00528">
    <property type="entry name" value="BPD_transp_1"/>
    <property type="match status" value="1"/>
</dbReference>
<comment type="caution">
    <text evidence="9">The sequence shown here is derived from an EMBL/GenBank/DDBJ whole genome shotgun (WGS) entry which is preliminary data.</text>
</comment>
<dbReference type="AlphaFoldDB" id="A0A2A6FUZ2"/>
<dbReference type="GO" id="GO:0005886">
    <property type="term" value="C:plasma membrane"/>
    <property type="evidence" value="ECO:0007669"/>
    <property type="project" value="UniProtKB-SubCell"/>
</dbReference>
<keyword evidence="5 7" id="KW-1133">Transmembrane helix</keyword>
<evidence type="ECO:0000256" key="2">
    <source>
        <dbReference type="ARBA" id="ARBA00022448"/>
    </source>
</evidence>
<evidence type="ECO:0000313" key="9">
    <source>
        <dbReference type="EMBL" id="PDQ36456.1"/>
    </source>
</evidence>
<feature type="domain" description="ABC transmembrane type-1" evidence="8">
    <location>
        <begin position="87"/>
        <end position="275"/>
    </location>
</feature>
<comment type="similarity">
    <text evidence="7">Belongs to the binding-protein-dependent transport system permease family.</text>
</comment>
<dbReference type="PROSITE" id="PS50928">
    <property type="entry name" value="ABC_TM1"/>
    <property type="match status" value="1"/>
</dbReference>
<evidence type="ECO:0000259" key="8">
    <source>
        <dbReference type="PROSITE" id="PS50928"/>
    </source>
</evidence>
<dbReference type="InterPro" id="IPR035906">
    <property type="entry name" value="MetI-like_sf"/>
</dbReference>
<dbReference type="GO" id="GO:0055085">
    <property type="term" value="P:transmembrane transport"/>
    <property type="evidence" value="ECO:0007669"/>
    <property type="project" value="InterPro"/>
</dbReference>
<keyword evidence="4 7" id="KW-0812">Transmembrane</keyword>
<dbReference type="Gene3D" id="1.10.3720.10">
    <property type="entry name" value="MetI-like"/>
    <property type="match status" value="1"/>
</dbReference>
<sequence length="289" mass="32036">MTATQPISPRRTWSSISGKRVNVGALSRVVILIGLSLAVLTPLLWMILGAFKTQEELAQTPPTLLPRSWELGNFAEAFSSFDFPRALFNSVFVVIFATVLTLIVNSMAAYALAKYNFRGKNFLFIVTLATIMIPLQVILIPAYQVTAQLGLTNSLWGMIIPAAATPTGVFLLRQYMLTIPDELIEAARVDGAREFKIFLRIVLPLCKPALAVLAIFSVLWRWNDFLWPLVVSNRDTRTLPVALRQFASQEVVPFNLVLAISVFSIIPVIVCFLLFQRQIVIGVAATGIK</sequence>
<protein>
    <submittedName>
        <fullName evidence="9">Sugar ABC transporter permease</fullName>
    </submittedName>
</protein>
<feature type="transmembrane region" description="Helical" evidence="7">
    <location>
        <begin position="155"/>
        <end position="176"/>
    </location>
</feature>
<dbReference type="CDD" id="cd06261">
    <property type="entry name" value="TM_PBP2"/>
    <property type="match status" value="1"/>
</dbReference>
<comment type="subcellular location">
    <subcellularLocation>
        <location evidence="1 7">Cell membrane</location>
        <topology evidence="1 7">Multi-pass membrane protein</topology>
    </subcellularLocation>
</comment>
<feature type="transmembrane region" description="Helical" evidence="7">
    <location>
        <begin position="86"/>
        <end position="110"/>
    </location>
</feature>
<evidence type="ECO:0000313" key="10">
    <source>
        <dbReference type="Proteomes" id="UP000219994"/>
    </source>
</evidence>
<gene>
    <name evidence="9" type="ORF">B5766_00795</name>
</gene>
<name>A0A2A6FUZ2_9MICO</name>
<dbReference type="InterPro" id="IPR000515">
    <property type="entry name" value="MetI-like"/>
</dbReference>
<evidence type="ECO:0000256" key="5">
    <source>
        <dbReference type="ARBA" id="ARBA00022989"/>
    </source>
</evidence>
<feature type="transmembrane region" description="Helical" evidence="7">
    <location>
        <begin position="122"/>
        <end position="143"/>
    </location>
</feature>
<dbReference type="PANTHER" id="PTHR43744">
    <property type="entry name" value="ABC TRANSPORTER PERMEASE PROTEIN MG189-RELATED-RELATED"/>
    <property type="match status" value="1"/>
</dbReference>
<feature type="transmembrane region" description="Helical" evidence="7">
    <location>
        <begin position="254"/>
        <end position="275"/>
    </location>
</feature>
<evidence type="ECO:0000256" key="3">
    <source>
        <dbReference type="ARBA" id="ARBA00022475"/>
    </source>
</evidence>
<keyword evidence="2 7" id="KW-0813">Transport</keyword>
<dbReference type="Proteomes" id="UP000219994">
    <property type="component" value="Unassembled WGS sequence"/>
</dbReference>
<accession>A0A2A6FUZ2</accession>
<evidence type="ECO:0000256" key="4">
    <source>
        <dbReference type="ARBA" id="ARBA00022692"/>
    </source>
</evidence>
<dbReference type="PANTHER" id="PTHR43744:SF8">
    <property type="entry name" value="SN-GLYCEROL-3-PHOSPHATE TRANSPORT SYSTEM PERMEASE PROTEIN UGPE"/>
    <property type="match status" value="1"/>
</dbReference>
<keyword evidence="3" id="KW-1003">Cell membrane</keyword>
<dbReference type="EMBL" id="NAEP01000014">
    <property type="protein sequence ID" value="PDQ36456.1"/>
    <property type="molecule type" value="Genomic_DNA"/>
</dbReference>
<evidence type="ECO:0000256" key="7">
    <source>
        <dbReference type="RuleBase" id="RU363032"/>
    </source>
</evidence>
<reference evidence="10" key="1">
    <citation type="submission" date="2017-03" db="EMBL/GenBank/DDBJ databases">
        <authorList>
            <person name="Lund M.B."/>
        </authorList>
    </citation>
    <scope>NUCLEOTIDE SEQUENCE [LARGE SCALE GENOMIC DNA]</scope>
</reference>
<proteinExistence type="inferred from homology"/>